<name>A0A853EV97_9MICO</name>
<dbReference type="Proteomes" id="UP000561011">
    <property type="component" value="Unassembled WGS sequence"/>
</dbReference>
<proteinExistence type="predicted"/>
<evidence type="ECO:0000313" key="2">
    <source>
        <dbReference type="EMBL" id="NYS93273.1"/>
    </source>
</evidence>
<accession>A0A853EV97</accession>
<dbReference type="InterPro" id="IPR004155">
    <property type="entry name" value="PBS_lyase_HEAT"/>
</dbReference>
<protein>
    <submittedName>
        <fullName evidence="2">Uncharacterized protein</fullName>
    </submittedName>
</protein>
<dbReference type="RefSeq" id="WP_179912963.1">
    <property type="nucleotide sequence ID" value="NZ_JACBYE010000012.1"/>
</dbReference>
<keyword evidence="3" id="KW-1185">Reference proteome</keyword>
<feature type="region of interest" description="Disordered" evidence="1">
    <location>
        <begin position="131"/>
        <end position="156"/>
    </location>
</feature>
<organism evidence="2 3">
    <name type="scientific">Sanguibacter inulinus</name>
    <dbReference type="NCBI Taxonomy" id="60922"/>
    <lineage>
        <taxon>Bacteria</taxon>
        <taxon>Bacillati</taxon>
        <taxon>Actinomycetota</taxon>
        <taxon>Actinomycetes</taxon>
        <taxon>Micrococcales</taxon>
        <taxon>Sanguibacteraceae</taxon>
        <taxon>Sanguibacter</taxon>
    </lineage>
</organism>
<comment type="caution">
    <text evidence="2">The sequence shown here is derived from an EMBL/GenBank/DDBJ whole genome shotgun (WGS) entry which is preliminary data.</text>
</comment>
<evidence type="ECO:0000313" key="3">
    <source>
        <dbReference type="Proteomes" id="UP000561011"/>
    </source>
</evidence>
<evidence type="ECO:0000256" key="1">
    <source>
        <dbReference type="SAM" id="MobiDB-lite"/>
    </source>
</evidence>
<reference evidence="2 3" key="1">
    <citation type="submission" date="2020-07" db="EMBL/GenBank/DDBJ databases">
        <title>MOT database genomes.</title>
        <authorList>
            <person name="Joseph S."/>
            <person name="Aduse-Opoku J."/>
            <person name="Hashim A."/>
            <person name="Wade W."/>
            <person name="Curtis M."/>
        </authorList>
    </citation>
    <scope>NUCLEOTIDE SEQUENCE [LARGE SCALE GENOMIC DNA]</scope>
    <source>
        <strain evidence="2 3">DSM 100099</strain>
    </source>
</reference>
<dbReference type="SMART" id="SM00567">
    <property type="entry name" value="EZ_HEAT"/>
    <property type="match status" value="1"/>
</dbReference>
<sequence>MAEAPVTTALARHVGLGAATHFTAKVSRYASWPNLIRGISAMPATPDLEAAALALIDDPSMANDLGLVSSPAAGTDRTLARAVAVLSVGTTTLGLLTLAARADVGVVDRVAGMVGGVSWDETHLEMIRRGAARHAAADRPTAGAPAPQAAHPDAPQRVSEVKAWLGTHGGVDVSVLAPYDKQKATARTAAIRALGEIATPQALEVLGQYASDSYPDKVLDELHTAWGRFDRRAFAAAMFRQAPWRLDLGFASSVEGIGAVSGLTSLKVGFSGPADLSPLAECTGLTTLWVASPYEPGLLSVAPLLGLTELSELHLTEKTHDADLTALAALPVRRLRLDLDGADCSFLLEMPRLERLLLTGAVPGTATYDVVVALVQKGVRVVVYQHETEWVTGLRERAERETGVFLVEAHGRIGLVGDESEIGPFERSLGVFLA</sequence>
<feature type="compositionally biased region" description="Low complexity" evidence="1">
    <location>
        <begin position="138"/>
        <end position="155"/>
    </location>
</feature>
<dbReference type="EMBL" id="JACBYE010000012">
    <property type="protein sequence ID" value="NYS93273.1"/>
    <property type="molecule type" value="Genomic_DNA"/>
</dbReference>
<gene>
    <name evidence="2" type="ORF">HZZ10_06985</name>
</gene>
<dbReference type="AlphaFoldDB" id="A0A853EV97"/>